<evidence type="ECO:0008006" key="3">
    <source>
        <dbReference type="Google" id="ProtNLM"/>
    </source>
</evidence>
<dbReference type="EnsemblMetazoa" id="ACOM028245-RA">
    <property type="protein sequence ID" value="ACOM028245-PA.1"/>
    <property type="gene ID" value="ACOM028245"/>
</dbReference>
<keyword evidence="1" id="KW-0732">Signal</keyword>
<name>A0A8W7PBE8_ANOCL</name>
<feature type="signal peptide" evidence="1">
    <location>
        <begin position="1"/>
        <end position="22"/>
    </location>
</feature>
<dbReference type="Proteomes" id="UP000075882">
    <property type="component" value="Unassembled WGS sequence"/>
</dbReference>
<sequence length="138" mass="16133">MWSVRVLLVTFLAVLCVQRCAAHVRLRDEFVWGNRDDRTDRVCFSQSVVIDPTWEAFFAFFRPVTRLVTFIPPRPDQVVRYIRVWTDAPWYRFRAELLHGGVGTKAPIITIIQLSRHWLLFANVRSISCALTHIATNF</sequence>
<evidence type="ECO:0000256" key="1">
    <source>
        <dbReference type="SAM" id="SignalP"/>
    </source>
</evidence>
<protein>
    <recommendedName>
        <fullName evidence="3">Secreted protein</fullName>
    </recommendedName>
</protein>
<proteinExistence type="predicted"/>
<organism evidence="2">
    <name type="scientific">Anopheles coluzzii</name>
    <name type="common">African malaria mosquito</name>
    <dbReference type="NCBI Taxonomy" id="1518534"/>
    <lineage>
        <taxon>Eukaryota</taxon>
        <taxon>Metazoa</taxon>
        <taxon>Ecdysozoa</taxon>
        <taxon>Arthropoda</taxon>
        <taxon>Hexapoda</taxon>
        <taxon>Insecta</taxon>
        <taxon>Pterygota</taxon>
        <taxon>Neoptera</taxon>
        <taxon>Endopterygota</taxon>
        <taxon>Diptera</taxon>
        <taxon>Nematocera</taxon>
        <taxon>Culicoidea</taxon>
        <taxon>Culicidae</taxon>
        <taxon>Anophelinae</taxon>
        <taxon>Anopheles</taxon>
    </lineage>
</organism>
<dbReference type="AlphaFoldDB" id="A0A8W7PBE8"/>
<reference evidence="2" key="1">
    <citation type="submission" date="2022-08" db="UniProtKB">
        <authorList>
            <consortium name="EnsemblMetazoa"/>
        </authorList>
    </citation>
    <scope>IDENTIFICATION</scope>
</reference>
<accession>A0A8W7PBE8</accession>
<evidence type="ECO:0000313" key="2">
    <source>
        <dbReference type="EnsemblMetazoa" id="ACOM028245-PA.1"/>
    </source>
</evidence>
<feature type="chain" id="PRO_5036499561" description="Secreted protein" evidence="1">
    <location>
        <begin position="23"/>
        <end position="138"/>
    </location>
</feature>